<organism evidence="5 6">
    <name type="scientific">Persephonella atlantica</name>
    <dbReference type="NCBI Taxonomy" id="2699429"/>
    <lineage>
        <taxon>Bacteria</taxon>
        <taxon>Pseudomonadati</taxon>
        <taxon>Aquificota</taxon>
        <taxon>Aquificia</taxon>
        <taxon>Aquificales</taxon>
        <taxon>Hydrogenothermaceae</taxon>
        <taxon>Persephonella</taxon>
    </lineage>
</organism>
<dbReference type="PROSITE" id="PS50893">
    <property type="entry name" value="ABC_TRANSPORTER_2"/>
    <property type="match status" value="1"/>
</dbReference>
<accession>A0ABS1GH73</accession>
<dbReference type="PANTHER" id="PTHR42939">
    <property type="entry name" value="ABC TRANSPORTER ATP-BINDING PROTEIN ALBC-RELATED"/>
    <property type="match status" value="1"/>
</dbReference>
<dbReference type="InterPro" id="IPR051782">
    <property type="entry name" value="ABC_Transporter_VariousFunc"/>
</dbReference>
<proteinExistence type="predicted"/>
<dbReference type="CDD" id="cd03230">
    <property type="entry name" value="ABC_DR_subfamily_A"/>
    <property type="match status" value="1"/>
</dbReference>
<keyword evidence="2" id="KW-0547">Nucleotide-binding</keyword>
<comment type="caution">
    <text evidence="5">The sequence shown here is derived from an EMBL/GenBank/DDBJ whole genome shotgun (WGS) entry which is preliminary data.</text>
</comment>
<evidence type="ECO:0000256" key="1">
    <source>
        <dbReference type="ARBA" id="ARBA00022448"/>
    </source>
</evidence>
<dbReference type="RefSeq" id="WP_200673663.1">
    <property type="nucleotide sequence ID" value="NZ_JAACYA010000001.1"/>
</dbReference>
<evidence type="ECO:0000256" key="2">
    <source>
        <dbReference type="ARBA" id="ARBA00022741"/>
    </source>
</evidence>
<dbReference type="GO" id="GO:0005524">
    <property type="term" value="F:ATP binding"/>
    <property type="evidence" value="ECO:0007669"/>
    <property type="project" value="UniProtKB-KW"/>
</dbReference>
<sequence length="239" mass="27118">MVKVRNLYKRFGKFEVLKGINLELQKGKVTAILGPNGSGKTTLIKSILGLVIPTSGDIYVKGINVRKNWDYRKFIGYMPQLAVFPENLTVKELINMLSDIRKEGYNPNIKEEIIERFKLSDYMEKKIKNLSGGTKQKVSALITFMFDPEIYFLDEPTVGLDPVSSSFLKDLIKKQSERNRLVVLTSHIMSEVEEVADEIVFLLEGSIYITGSVEEIIKNSGEKNLERAIAKLMEKSYNA</sequence>
<evidence type="ECO:0000259" key="4">
    <source>
        <dbReference type="PROSITE" id="PS50893"/>
    </source>
</evidence>
<dbReference type="EMBL" id="JAACYA010000001">
    <property type="protein sequence ID" value="MBK3332284.1"/>
    <property type="molecule type" value="Genomic_DNA"/>
</dbReference>
<dbReference type="Gene3D" id="3.40.50.300">
    <property type="entry name" value="P-loop containing nucleotide triphosphate hydrolases"/>
    <property type="match status" value="1"/>
</dbReference>
<feature type="domain" description="ABC transporter" evidence="4">
    <location>
        <begin position="2"/>
        <end position="229"/>
    </location>
</feature>
<dbReference type="PANTHER" id="PTHR42939:SF1">
    <property type="entry name" value="ABC TRANSPORTER ATP-BINDING PROTEIN ALBC-RELATED"/>
    <property type="match status" value="1"/>
</dbReference>
<keyword evidence="6" id="KW-1185">Reference proteome</keyword>
<evidence type="ECO:0000313" key="5">
    <source>
        <dbReference type="EMBL" id="MBK3332284.1"/>
    </source>
</evidence>
<keyword evidence="1" id="KW-0813">Transport</keyword>
<protein>
    <submittedName>
        <fullName evidence="5">ABC transporter ATP-binding protein</fullName>
    </submittedName>
</protein>
<evidence type="ECO:0000256" key="3">
    <source>
        <dbReference type="ARBA" id="ARBA00022840"/>
    </source>
</evidence>
<dbReference type="SMART" id="SM00382">
    <property type="entry name" value="AAA"/>
    <property type="match status" value="1"/>
</dbReference>
<dbReference type="Proteomes" id="UP000772812">
    <property type="component" value="Unassembled WGS sequence"/>
</dbReference>
<reference evidence="5 6" key="1">
    <citation type="journal article" date="2021" name="Syst. Appl. Microbiol.">
        <title>Persephonella atlantica sp. nov.: How to adapt to physico-chemical gradients in high temperature hydrothermal habitats.</title>
        <authorList>
            <person name="Francois D.X."/>
            <person name="Godfroy A."/>
            <person name="Mathien C."/>
            <person name="Aube J."/>
            <person name="Cathalot C."/>
            <person name="Lesongeur F."/>
            <person name="L'Haridon S."/>
            <person name="Philippon X."/>
            <person name="Roussel E.G."/>
        </authorList>
    </citation>
    <scope>NUCLEOTIDE SEQUENCE [LARGE SCALE GENOMIC DNA]</scope>
    <source>
        <strain evidence="5 6">MO1340</strain>
    </source>
</reference>
<evidence type="ECO:0000313" key="6">
    <source>
        <dbReference type="Proteomes" id="UP000772812"/>
    </source>
</evidence>
<dbReference type="Pfam" id="PF00005">
    <property type="entry name" value="ABC_tran"/>
    <property type="match status" value="1"/>
</dbReference>
<dbReference type="SUPFAM" id="SSF52540">
    <property type="entry name" value="P-loop containing nucleoside triphosphate hydrolases"/>
    <property type="match status" value="1"/>
</dbReference>
<dbReference type="InterPro" id="IPR003439">
    <property type="entry name" value="ABC_transporter-like_ATP-bd"/>
</dbReference>
<gene>
    <name evidence="5" type="ORF">GWK41_04285</name>
</gene>
<dbReference type="InterPro" id="IPR027417">
    <property type="entry name" value="P-loop_NTPase"/>
</dbReference>
<keyword evidence="3 5" id="KW-0067">ATP-binding</keyword>
<dbReference type="InterPro" id="IPR003593">
    <property type="entry name" value="AAA+_ATPase"/>
</dbReference>
<name>A0ABS1GH73_9AQUI</name>